<dbReference type="RefSeq" id="WP_129082975.1">
    <property type="nucleotide sequence ID" value="NZ_CP041070.1"/>
</dbReference>
<dbReference type="OrthoDB" id="195851at2"/>
<dbReference type="Proteomes" id="UP000290191">
    <property type="component" value="Unassembled WGS sequence"/>
</dbReference>
<keyword evidence="3" id="KW-0804">Transcription</keyword>
<protein>
    <submittedName>
        <fullName evidence="5">MarR family transcriptional regulator</fullName>
    </submittedName>
</protein>
<dbReference type="InterPro" id="IPR036388">
    <property type="entry name" value="WH-like_DNA-bd_sf"/>
</dbReference>
<evidence type="ECO:0000259" key="4">
    <source>
        <dbReference type="PROSITE" id="PS50995"/>
    </source>
</evidence>
<dbReference type="PANTHER" id="PTHR42756">
    <property type="entry name" value="TRANSCRIPTIONAL REGULATOR, MARR"/>
    <property type="match status" value="1"/>
</dbReference>
<dbReference type="PROSITE" id="PS50995">
    <property type="entry name" value="HTH_MARR_2"/>
    <property type="match status" value="1"/>
</dbReference>
<feature type="domain" description="HTH marR-type" evidence="4">
    <location>
        <begin position="6"/>
        <end position="139"/>
    </location>
</feature>
<accession>A0A4Q0XUS3</accession>
<dbReference type="PRINTS" id="PR00598">
    <property type="entry name" value="HTHMARR"/>
</dbReference>
<evidence type="ECO:0000256" key="3">
    <source>
        <dbReference type="ARBA" id="ARBA00023163"/>
    </source>
</evidence>
<dbReference type="SMART" id="SM00347">
    <property type="entry name" value="HTH_MARR"/>
    <property type="match status" value="1"/>
</dbReference>
<evidence type="ECO:0000313" key="5">
    <source>
        <dbReference type="EMBL" id="RXJ61310.1"/>
    </source>
</evidence>
<dbReference type="InterPro" id="IPR036390">
    <property type="entry name" value="WH_DNA-bd_sf"/>
</dbReference>
<keyword evidence="1" id="KW-0805">Transcription regulation</keyword>
<dbReference type="GO" id="GO:0003677">
    <property type="term" value="F:DNA binding"/>
    <property type="evidence" value="ECO:0007669"/>
    <property type="project" value="UniProtKB-KW"/>
</dbReference>
<comment type="caution">
    <text evidence="5">The sequence shown here is derived from an EMBL/GenBank/DDBJ whole genome shotgun (WGS) entry which is preliminary data.</text>
</comment>
<evidence type="ECO:0000256" key="2">
    <source>
        <dbReference type="ARBA" id="ARBA00023125"/>
    </source>
</evidence>
<dbReference type="GO" id="GO:0003700">
    <property type="term" value="F:DNA-binding transcription factor activity"/>
    <property type="evidence" value="ECO:0007669"/>
    <property type="project" value="InterPro"/>
</dbReference>
<dbReference type="AlphaFoldDB" id="A0A4Q0XUS3"/>
<evidence type="ECO:0000313" key="6">
    <source>
        <dbReference type="Proteomes" id="UP000290191"/>
    </source>
</evidence>
<name>A0A4Q0XUS3_9BACT</name>
<keyword evidence="2" id="KW-0238">DNA-binding</keyword>
<proteinExistence type="predicted"/>
<dbReference type="Pfam" id="PF01047">
    <property type="entry name" value="MarR"/>
    <property type="match status" value="1"/>
</dbReference>
<keyword evidence="6" id="KW-1185">Reference proteome</keyword>
<sequence>MSFEFDNVFGVLIANIRNSLKNNIEKLLVDYDISSAQSIILRRLCEKDNLTQKELAEDTYFKPSSLTLMIDKLEKKGFVKRKAKKDDRRAFLVCLTQKGRDLEKLLIEANKKMEEEALKDIEDKELLIQTLKKIYSNIK</sequence>
<dbReference type="Gene3D" id="1.10.10.10">
    <property type="entry name" value="Winged helix-like DNA-binding domain superfamily/Winged helix DNA-binding domain"/>
    <property type="match status" value="1"/>
</dbReference>
<dbReference type="STRING" id="877500.GCA_000935065_00656"/>
<evidence type="ECO:0000256" key="1">
    <source>
        <dbReference type="ARBA" id="ARBA00023015"/>
    </source>
</evidence>
<gene>
    <name evidence="5" type="ORF">CRV06_14160</name>
</gene>
<dbReference type="EMBL" id="PDKO01000017">
    <property type="protein sequence ID" value="RXJ61310.1"/>
    <property type="molecule type" value="Genomic_DNA"/>
</dbReference>
<organism evidence="5 6">
    <name type="scientific">Halarcobacter anaerophilus</name>
    <dbReference type="NCBI Taxonomy" id="877500"/>
    <lineage>
        <taxon>Bacteria</taxon>
        <taxon>Pseudomonadati</taxon>
        <taxon>Campylobacterota</taxon>
        <taxon>Epsilonproteobacteria</taxon>
        <taxon>Campylobacterales</taxon>
        <taxon>Arcobacteraceae</taxon>
        <taxon>Halarcobacter</taxon>
    </lineage>
</organism>
<dbReference type="SUPFAM" id="SSF46785">
    <property type="entry name" value="Winged helix' DNA-binding domain"/>
    <property type="match status" value="1"/>
</dbReference>
<dbReference type="InterPro" id="IPR000835">
    <property type="entry name" value="HTH_MarR-typ"/>
</dbReference>
<reference evidence="5 6" key="1">
    <citation type="submission" date="2017-10" db="EMBL/GenBank/DDBJ databases">
        <title>Genomics of the genus Arcobacter.</title>
        <authorList>
            <person name="Perez-Cataluna A."/>
            <person name="Figueras M.J."/>
        </authorList>
    </citation>
    <scope>NUCLEOTIDE SEQUENCE [LARGE SCALE GENOMIC DNA]</scope>
    <source>
        <strain evidence="5 6">DSM 24636</strain>
    </source>
</reference>
<dbReference type="PANTHER" id="PTHR42756:SF1">
    <property type="entry name" value="TRANSCRIPTIONAL REPRESSOR OF EMRAB OPERON"/>
    <property type="match status" value="1"/>
</dbReference>